<organism evidence="1 2">
    <name type="scientific">Senna tora</name>
    <dbReference type="NCBI Taxonomy" id="362788"/>
    <lineage>
        <taxon>Eukaryota</taxon>
        <taxon>Viridiplantae</taxon>
        <taxon>Streptophyta</taxon>
        <taxon>Embryophyta</taxon>
        <taxon>Tracheophyta</taxon>
        <taxon>Spermatophyta</taxon>
        <taxon>Magnoliopsida</taxon>
        <taxon>eudicotyledons</taxon>
        <taxon>Gunneridae</taxon>
        <taxon>Pentapetalae</taxon>
        <taxon>rosids</taxon>
        <taxon>fabids</taxon>
        <taxon>Fabales</taxon>
        <taxon>Fabaceae</taxon>
        <taxon>Caesalpinioideae</taxon>
        <taxon>Cassia clade</taxon>
        <taxon>Senna</taxon>
    </lineage>
</organism>
<keyword evidence="2" id="KW-1185">Reference proteome</keyword>
<dbReference type="Proteomes" id="UP000634136">
    <property type="component" value="Unassembled WGS sequence"/>
</dbReference>
<gene>
    <name evidence="1" type="ORF">G2W53_018393</name>
</gene>
<evidence type="ECO:0000313" key="2">
    <source>
        <dbReference type="Proteomes" id="UP000634136"/>
    </source>
</evidence>
<protein>
    <submittedName>
        <fullName evidence="1">Uncharacterized protein</fullName>
    </submittedName>
</protein>
<evidence type="ECO:0000313" key="1">
    <source>
        <dbReference type="EMBL" id="KAF7827229.1"/>
    </source>
</evidence>
<reference evidence="1" key="1">
    <citation type="submission" date="2020-09" db="EMBL/GenBank/DDBJ databases">
        <title>Genome-Enabled Discovery of Anthraquinone Biosynthesis in Senna tora.</title>
        <authorList>
            <person name="Kang S.-H."/>
            <person name="Pandey R.P."/>
            <person name="Lee C.-M."/>
            <person name="Sim J.-S."/>
            <person name="Jeong J.-T."/>
            <person name="Choi B.-S."/>
            <person name="Jung M."/>
            <person name="Ginzburg D."/>
            <person name="Zhao K."/>
            <person name="Won S.Y."/>
            <person name="Oh T.-J."/>
            <person name="Yu Y."/>
            <person name="Kim N.-H."/>
            <person name="Lee O.R."/>
            <person name="Lee T.-H."/>
            <person name="Bashyal P."/>
            <person name="Kim T.-S."/>
            <person name="Lee W.-H."/>
            <person name="Kawkins C."/>
            <person name="Kim C.-K."/>
            <person name="Kim J.S."/>
            <person name="Ahn B.O."/>
            <person name="Rhee S.Y."/>
            <person name="Sohng J.K."/>
        </authorList>
    </citation>
    <scope>NUCLEOTIDE SEQUENCE</scope>
    <source>
        <tissue evidence="1">Leaf</tissue>
    </source>
</reference>
<dbReference type="AlphaFoldDB" id="A0A834TSY9"/>
<name>A0A834TSY9_9FABA</name>
<sequence length="39" mass="4470">MLRRWLAIASEGGRQWLPKMVDGGCRQWLWTKVVDGGLV</sequence>
<comment type="caution">
    <text evidence="1">The sequence shown here is derived from an EMBL/GenBank/DDBJ whole genome shotgun (WGS) entry which is preliminary data.</text>
</comment>
<proteinExistence type="predicted"/>
<dbReference type="EMBL" id="JAAIUW010000006">
    <property type="protein sequence ID" value="KAF7827229.1"/>
    <property type="molecule type" value="Genomic_DNA"/>
</dbReference>
<accession>A0A834TSY9</accession>